<reference evidence="1 2" key="1">
    <citation type="journal article" date="2016" name="Mol. Biol. Evol.">
        <title>Comparative Genomics of Early-Diverging Mushroom-Forming Fungi Provides Insights into the Origins of Lignocellulose Decay Capabilities.</title>
        <authorList>
            <person name="Nagy L.G."/>
            <person name="Riley R."/>
            <person name="Tritt A."/>
            <person name="Adam C."/>
            <person name="Daum C."/>
            <person name="Floudas D."/>
            <person name="Sun H."/>
            <person name="Yadav J.S."/>
            <person name="Pangilinan J."/>
            <person name="Larsson K.H."/>
            <person name="Matsuura K."/>
            <person name="Barry K."/>
            <person name="Labutti K."/>
            <person name="Kuo R."/>
            <person name="Ohm R.A."/>
            <person name="Bhattacharya S.S."/>
            <person name="Shirouzu T."/>
            <person name="Yoshinaga Y."/>
            <person name="Martin F.M."/>
            <person name="Grigoriev I.V."/>
            <person name="Hibbett D.S."/>
        </authorList>
    </citation>
    <scope>NUCLEOTIDE SEQUENCE [LARGE SCALE GENOMIC DNA]</scope>
    <source>
        <strain evidence="1 2">HHB14362 ss-1</strain>
    </source>
</reference>
<organism evidence="1 2">
    <name type="scientific">Neolentinus lepideus HHB14362 ss-1</name>
    <dbReference type="NCBI Taxonomy" id="1314782"/>
    <lineage>
        <taxon>Eukaryota</taxon>
        <taxon>Fungi</taxon>
        <taxon>Dikarya</taxon>
        <taxon>Basidiomycota</taxon>
        <taxon>Agaricomycotina</taxon>
        <taxon>Agaricomycetes</taxon>
        <taxon>Gloeophyllales</taxon>
        <taxon>Gloeophyllaceae</taxon>
        <taxon>Neolentinus</taxon>
    </lineage>
</organism>
<evidence type="ECO:0000313" key="2">
    <source>
        <dbReference type="Proteomes" id="UP000076761"/>
    </source>
</evidence>
<sequence length="83" mass="9467">MKHKLVFWHDAWYAGSADDPWGLYYNAQVAMHKRLLPDILACYGVVFLDSASDGRLFPRDSEQGQDILRSLVGGMTRILEDHT</sequence>
<dbReference type="Proteomes" id="UP000076761">
    <property type="component" value="Unassembled WGS sequence"/>
</dbReference>
<protein>
    <submittedName>
        <fullName evidence="1">Uncharacterized protein</fullName>
    </submittedName>
</protein>
<dbReference type="OrthoDB" id="3020812at2759"/>
<dbReference type="EMBL" id="KV425632">
    <property type="protein sequence ID" value="KZT19827.1"/>
    <property type="molecule type" value="Genomic_DNA"/>
</dbReference>
<proteinExistence type="predicted"/>
<evidence type="ECO:0000313" key="1">
    <source>
        <dbReference type="EMBL" id="KZT19827.1"/>
    </source>
</evidence>
<dbReference type="InParanoid" id="A0A165NLZ0"/>
<keyword evidence="2" id="KW-1185">Reference proteome</keyword>
<accession>A0A165NLZ0</accession>
<name>A0A165NLZ0_9AGAM</name>
<gene>
    <name evidence="1" type="ORF">NEOLEDRAFT_1141533</name>
</gene>
<dbReference type="AlphaFoldDB" id="A0A165NLZ0"/>